<proteinExistence type="predicted"/>
<dbReference type="RefSeq" id="WP_051019738.1">
    <property type="nucleotide sequence ID" value="NC_016948.1"/>
</dbReference>
<dbReference type="EMBL" id="AP022597">
    <property type="protein sequence ID" value="BBY72451.1"/>
    <property type="molecule type" value="Genomic_DNA"/>
</dbReference>
<keyword evidence="2" id="KW-1185">Reference proteome</keyword>
<dbReference type="Proteomes" id="UP000466578">
    <property type="component" value="Chromosome"/>
</dbReference>
<sequence length="128" mass="13954">MATHEVTSALVGLGHALVKLRGRFRLHHNRYRLLGHTQGVNTQACAPLAIFGGSDTLTIGVSRVPIKTLPFSFTDGRDPFIAFRHELADYCCWGATYSSLIANDVAVESPPKVLDSAVKLGRNHGERN</sequence>
<name>A0ABN6AUQ8_9MYCO</name>
<evidence type="ECO:0000313" key="2">
    <source>
        <dbReference type="Proteomes" id="UP000466578"/>
    </source>
</evidence>
<accession>A0ABN6AUQ8</accession>
<evidence type="ECO:0000313" key="1">
    <source>
        <dbReference type="EMBL" id="BBY72451.1"/>
    </source>
</evidence>
<gene>
    <name evidence="1" type="ORF">MPRI_46380</name>
</gene>
<organism evidence="1 2">
    <name type="scientific">Mycobacterium paraintracellulare</name>
    <dbReference type="NCBI Taxonomy" id="1138383"/>
    <lineage>
        <taxon>Bacteria</taxon>
        <taxon>Bacillati</taxon>
        <taxon>Actinomycetota</taxon>
        <taxon>Actinomycetes</taxon>
        <taxon>Mycobacteriales</taxon>
        <taxon>Mycobacteriaceae</taxon>
        <taxon>Mycobacterium</taxon>
        <taxon>Mycobacterium avium complex (MAC)</taxon>
    </lineage>
</organism>
<dbReference type="GeneID" id="45457341"/>
<protein>
    <submittedName>
        <fullName evidence="1">Uncharacterized protein</fullName>
    </submittedName>
</protein>
<reference evidence="1 2" key="1">
    <citation type="journal article" date="2019" name="Emerg. Microbes Infect.">
        <title>Comprehensive subspecies identification of 175 nontuberculous mycobacteria species based on 7547 genomic profiles.</title>
        <authorList>
            <person name="Matsumoto Y."/>
            <person name="Kinjo T."/>
            <person name="Motooka D."/>
            <person name="Nabeya D."/>
            <person name="Jung N."/>
            <person name="Uechi K."/>
            <person name="Horii T."/>
            <person name="Iida T."/>
            <person name="Fujita J."/>
            <person name="Nakamura S."/>
        </authorList>
    </citation>
    <scope>NUCLEOTIDE SEQUENCE [LARGE SCALE GENOMIC DNA]</scope>
    <source>
        <strain evidence="1 2">JCM 30622</strain>
    </source>
</reference>